<dbReference type="Ensembl" id="ENSFHET00000006523.1">
    <property type="protein sequence ID" value="ENSFHEP00000024923.1"/>
    <property type="gene ID" value="ENSFHEG00000006816.1"/>
</dbReference>
<evidence type="ECO:0000313" key="2">
    <source>
        <dbReference type="Proteomes" id="UP000265000"/>
    </source>
</evidence>
<proteinExistence type="predicted"/>
<dbReference type="GeneTree" id="ENSGT00980000198994"/>
<sequence length="113" mass="12508">MSLIRTGAEPMCAEGGAIVTDALKTISSVDYKCLTMCPCRRIPTDRNSVSVMFQKAFQKCTSSSGSMAYFPEFSPKATRPIAMVCRHGRMAGVNCREKAMKNKHVIYIAILHR</sequence>
<name>A0A3Q2QCN9_FUNHE</name>
<reference evidence="1" key="2">
    <citation type="submission" date="2025-09" db="UniProtKB">
        <authorList>
            <consortium name="Ensembl"/>
        </authorList>
    </citation>
    <scope>IDENTIFICATION</scope>
</reference>
<dbReference type="AlphaFoldDB" id="A0A3Q2QCN9"/>
<keyword evidence="2" id="KW-1185">Reference proteome</keyword>
<protein>
    <submittedName>
        <fullName evidence="1">Uncharacterized protein</fullName>
    </submittedName>
</protein>
<reference evidence="1" key="1">
    <citation type="submission" date="2025-08" db="UniProtKB">
        <authorList>
            <consortium name="Ensembl"/>
        </authorList>
    </citation>
    <scope>IDENTIFICATION</scope>
</reference>
<evidence type="ECO:0000313" key="1">
    <source>
        <dbReference type="Ensembl" id="ENSFHEP00000024923.1"/>
    </source>
</evidence>
<accession>A0A3Q2QCN9</accession>
<organism evidence="1 2">
    <name type="scientific">Fundulus heteroclitus</name>
    <name type="common">Killifish</name>
    <name type="synonym">Mummichog</name>
    <dbReference type="NCBI Taxonomy" id="8078"/>
    <lineage>
        <taxon>Eukaryota</taxon>
        <taxon>Metazoa</taxon>
        <taxon>Chordata</taxon>
        <taxon>Craniata</taxon>
        <taxon>Vertebrata</taxon>
        <taxon>Euteleostomi</taxon>
        <taxon>Actinopterygii</taxon>
        <taxon>Neopterygii</taxon>
        <taxon>Teleostei</taxon>
        <taxon>Neoteleostei</taxon>
        <taxon>Acanthomorphata</taxon>
        <taxon>Ovalentaria</taxon>
        <taxon>Atherinomorphae</taxon>
        <taxon>Cyprinodontiformes</taxon>
        <taxon>Fundulidae</taxon>
        <taxon>Fundulus</taxon>
    </lineage>
</organism>
<dbReference type="Proteomes" id="UP000265000">
    <property type="component" value="Unplaced"/>
</dbReference>